<dbReference type="CDD" id="cd01960">
    <property type="entry name" value="nsLTP1"/>
    <property type="match status" value="1"/>
</dbReference>
<dbReference type="InterPro" id="IPR036312">
    <property type="entry name" value="Bifun_inhib/LTP/seed_sf"/>
</dbReference>
<feature type="signal peptide" evidence="3">
    <location>
        <begin position="1"/>
        <end position="26"/>
    </location>
</feature>
<dbReference type="PRINTS" id="PR00382">
    <property type="entry name" value="LIPIDTRNSFER"/>
</dbReference>
<keyword evidence="6" id="KW-1185">Reference proteome</keyword>
<evidence type="ECO:0000256" key="1">
    <source>
        <dbReference type="ARBA" id="ARBA00009748"/>
    </source>
</evidence>
<dbReference type="Gene3D" id="1.10.110.10">
    <property type="entry name" value="Plant lipid-transfer and hydrophobic proteins"/>
    <property type="match status" value="1"/>
</dbReference>
<keyword evidence="2" id="KW-0446">Lipid-binding</keyword>
<feature type="domain" description="Bifunctional inhibitor/plant lipid transfer protein/seed storage helical" evidence="4">
    <location>
        <begin position="31"/>
        <end position="117"/>
    </location>
</feature>
<evidence type="ECO:0000256" key="2">
    <source>
        <dbReference type="RuleBase" id="RU000628"/>
    </source>
</evidence>
<sequence>MASSATLTKVAFVAAIALALVVGLQAQNPFCNLVKSRLGSCIPYLKTKGSGPVPAGCCTQVRTLNAVSTLHAVRRAICICLKQIIPTYGPGAFGAAASVPGKCGVKLPFKITKNLNCDTVI</sequence>
<dbReference type="EMBL" id="BSYO01000031">
    <property type="protein sequence ID" value="GMH26382.1"/>
    <property type="molecule type" value="Genomic_DNA"/>
</dbReference>
<dbReference type="Pfam" id="PF00234">
    <property type="entry name" value="Tryp_alpha_amyl"/>
    <property type="match status" value="1"/>
</dbReference>
<evidence type="ECO:0000256" key="3">
    <source>
        <dbReference type="SAM" id="SignalP"/>
    </source>
</evidence>
<dbReference type="GO" id="GO:0008289">
    <property type="term" value="F:lipid binding"/>
    <property type="evidence" value="ECO:0007669"/>
    <property type="project" value="UniProtKB-KW"/>
</dbReference>
<protein>
    <recommendedName>
        <fullName evidence="2">Non-specific lipid-transfer protein</fullName>
    </recommendedName>
</protein>
<dbReference type="SMART" id="SM00499">
    <property type="entry name" value="AAI"/>
    <property type="match status" value="1"/>
</dbReference>
<dbReference type="Proteomes" id="UP001279734">
    <property type="component" value="Unassembled WGS sequence"/>
</dbReference>
<dbReference type="SUPFAM" id="SSF47699">
    <property type="entry name" value="Bifunctional inhibitor/lipid-transfer protein/seed storage 2S albumin"/>
    <property type="match status" value="1"/>
</dbReference>
<evidence type="ECO:0000313" key="5">
    <source>
        <dbReference type="EMBL" id="GMH26382.1"/>
    </source>
</evidence>
<accession>A0AAD3Y1X4</accession>
<gene>
    <name evidence="5" type="ORF">Nepgr_028225</name>
</gene>
<evidence type="ECO:0000313" key="6">
    <source>
        <dbReference type="Proteomes" id="UP001279734"/>
    </source>
</evidence>
<dbReference type="InterPro" id="IPR000528">
    <property type="entry name" value="Plant_nsLTP"/>
</dbReference>
<comment type="function">
    <text evidence="2">Plant non-specific lipid-transfer proteins transfer phospholipids as well as galactolipids across membranes. May play a role in wax or cutin deposition in the cell walls of expanding epidermal cells and certain secretory tissues.</text>
</comment>
<dbReference type="AlphaFoldDB" id="A0AAD3Y1X4"/>
<feature type="chain" id="PRO_5042144409" description="Non-specific lipid-transfer protein" evidence="3">
    <location>
        <begin position="27"/>
        <end position="121"/>
    </location>
</feature>
<name>A0AAD3Y1X4_NEPGR</name>
<organism evidence="5 6">
    <name type="scientific">Nepenthes gracilis</name>
    <name type="common">Slender pitcher plant</name>
    <dbReference type="NCBI Taxonomy" id="150966"/>
    <lineage>
        <taxon>Eukaryota</taxon>
        <taxon>Viridiplantae</taxon>
        <taxon>Streptophyta</taxon>
        <taxon>Embryophyta</taxon>
        <taxon>Tracheophyta</taxon>
        <taxon>Spermatophyta</taxon>
        <taxon>Magnoliopsida</taxon>
        <taxon>eudicotyledons</taxon>
        <taxon>Gunneridae</taxon>
        <taxon>Pentapetalae</taxon>
        <taxon>Caryophyllales</taxon>
        <taxon>Nepenthaceae</taxon>
        <taxon>Nepenthes</taxon>
    </lineage>
</organism>
<evidence type="ECO:0000259" key="4">
    <source>
        <dbReference type="SMART" id="SM00499"/>
    </source>
</evidence>
<dbReference type="GO" id="GO:0006869">
    <property type="term" value="P:lipid transport"/>
    <property type="evidence" value="ECO:0007669"/>
    <property type="project" value="InterPro"/>
</dbReference>
<dbReference type="InterPro" id="IPR016140">
    <property type="entry name" value="Bifunc_inhib/LTP/seed_store"/>
</dbReference>
<comment type="similarity">
    <text evidence="1 2">Belongs to the plant LTP family.</text>
</comment>
<proteinExistence type="inferred from homology"/>
<keyword evidence="3" id="KW-0732">Signal</keyword>
<reference evidence="5" key="1">
    <citation type="submission" date="2023-05" db="EMBL/GenBank/DDBJ databases">
        <title>Nepenthes gracilis genome sequencing.</title>
        <authorList>
            <person name="Fukushima K."/>
        </authorList>
    </citation>
    <scope>NUCLEOTIDE SEQUENCE</scope>
    <source>
        <strain evidence="5">SING2019-196</strain>
    </source>
</reference>
<comment type="caution">
    <text evidence="5">The sequence shown here is derived from an EMBL/GenBank/DDBJ whole genome shotgun (WGS) entry which is preliminary data.</text>
</comment>
<dbReference type="PANTHER" id="PTHR33076">
    <property type="entry name" value="NON-SPECIFIC LIPID-TRANSFER PROTEIN 2-RELATED"/>
    <property type="match status" value="1"/>
</dbReference>
<keyword evidence="2" id="KW-0813">Transport</keyword>
<dbReference type="PROSITE" id="PS00597">
    <property type="entry name" value="PLANT_LTP"/>
    <property type="match status" value="1"/>
</dbReference>